<evidence type="ECO:0000256" key="1">
    <source>
        <dbReference type="SAM" id="MobiDB-lite"/>
    </source>
</evidence>
<dbReference type="EMBL" id="AZAK01000001">
    <property type="protein sequence ID" value="ETA66597.1"/>
    <property type="molecule type" value="Genomic_DNA"/>
</dbReference>
<feature type="compositionally biased region" description="Pro residues" evidence="1">
    <location>
        <begin position="42"/>
        <end position="59"/>
    </location>
</feature>
<protein>
    <submittedName>
        <fullName evidence="3">Uncharacterized protein</fullName>
    </submittedName>
</protein>
<sequence length="313" mass="33168">MPKGTTREYRARMSQPPIDPERQRAERYRQQPEPYEPHQPQAYPPQQPRHAQPVPPPQPYQQQPPHFQQPAHQPGAQQPGQQQRPQRSQAAEPPPPPPSPPGRGFRLPGLGLILTLLGLAVQLLSVTILPWLAMTNGASTSQSLADLWSGDVDLAASGFGESYVEIFSYPLVALGVLLAFAAVLESVALKIIWGGLALLGAGYLALKYGLGSFVDLGGTIGGDVELTPLNITIGMVAIGVLVVVIFVLKTAVAMFRRVAIVILLVSAGVHVAAVADISSASDLTELSIGAFGPAVGYLLCAAAAIAPRRLPGM</sequence>
<organism evidence="3 4">
    <name type="scientific">Haloechinothrix halophila YIM 93223</name>
    <dbReference type="NCBI Taxonomy" id="592678"/>
    <lineage>
        <taxon>Bacteria</taxon>
        <taxon>Bacillati</taxon>
        <taxon>Actinomycetota</taxon>
        <taxon>Actinomycetes</taxon>
        <taxon>Pseudonocardiales</taxon>
        <taxon>Pseudonocardiaceae</taxon>
        <taxon>Haloechinothrix</taxon>
    </lineage>
</organism>
<dbReference type="PATRIC" id="fig|592678.3.peg.365"/>
<proteinExistence type="predicted"/>
<feature type="transmembrane region" description="Helical" evidence="2">
    <location>
        <begin position="166"/>
        <end position="184"/>
    </location>
</feature>
<keyword evidence="2" id="KW-0812">Transmembrane</keyword>
<feature type="compositionally biased region" description="Basic and acidic residues" evidence="1">
    <location>
        <begin position="1"/>
        <end position="11"/>
    </location>
</feature>
<evidence type="ECO:0000256" key="2">
    <source>
        <dbReference type="SAM" id="Phobius"/>
    </source>
</evidence>
<feature type="region of interest" description="Disordered" evidence="1">
    <location>
        <begin position="1"/>
        <end position="105"/>
    </location>
</feature>
<dbReference type="AlphaFoldDB" id="W9DSF8"/>
<feature type="transmembrane region" description="Helical" evidence="2">
    <location>
        <begin position="191"/>
        <end position="209"/>
    </location>
</feature>
<dbReference type="HOGENOM" id="CLU_887514_0_0_11"/>
<evidence type="ECO:0000313" key="4">
    <source>
        <dbReference type="Proteomes" id="UP000054357"/>
    </source>
</evidence>
<feature type="compositionally biased region" description="Basic and acidic residues" evidence="1">
    <location>
        <begin position="19"/>
        <end position="30"/>
    </location>
</feature>
<feature type="compositionally biased region" description="Low complexity" evidence="1">
    <location>
        <begin position="60"/>
        <end position="91"/>
    </location>
</feature>
<dbReference type="Proteomes" id="UP000054357">
    <property type="component" value="Unassembled WGS sequence"/>
</dbReference>
<feature type="transmembrane region" description="Helical" evidence="2">
    <location>
        <begin position="286"/>
        <end position="306"/>
    </location>
</feature>
<name>W9DSF8_9PSEU</name>
<keyword evidence="2" id="KW-0472">Membrane</keyword>
<feature type="transmembrane region" description="Helical" evidence="2">
    <location>
        <begin position="229"/>
        <end position="248"/>
    </location>
</feature>
<comment type="caution">
    <text evidence="3">The sequence shown here is derived from an EMBL/GenBank/DDBJ whole genome shotgun (WGS) entry which is preliminary data.</text>
</comment>
<feature type="transmembrane region" description="Helical" evidence="2">
    <location>
        <begin position="260"/>
        <end position="280"/>
    </location>
</feature>
<evidence type="ECO:0000313" key="3">
    <source>
        <dbReference type="EMBL" id="ETA66597.1"/>
    </source>
</evidence>
<keyword evidence="4" id="KW-1185">Reference proteome</keyword>
<feature type="transmembrane region" description="Helical" evidence="2">
    <location>
        <begin position="110"/>
        <end position="133"/>
    </location>
</feature>
<accession>W9DSF8</accession>
<feature type="compositionally biased region" description="Pro residues" evidence="1">
    <location>
        <begin position="92"/>
        <end position="101"/>
    </location>
</feature>
<gene>
    <name evidence="3" type="ORF">AmyhaDRAFT_0362</name>
</gene>
<keyword evidence="2" id="KW-1133">Transmembrane helix</keyword>
<reference evidence="3 4" key="1">
    <citation type="submission" date="2013-08" db="EMBL/GenBank/DDBJ databases">
        <authorList>
            <consortium name="DOE Joint Genome Institute"/>
            <person name="Klenk H.-P."/>
            <person name="Huntemann M."/>
            <person name="Han J."/>
            <person name="Chen A."/>
            <person name="Kyrpides N."/>
            <person name="Mavromatis K."/>
            <person name="Markowitz V."/>
            <person name="Palaniappan K."/>
            <person name="Ivanova N."/>
            <person name="Schaumberg A."/>
            <person name="Pati A."/>
            <person name="Liolios K."/>
            <person name="Nordberg H.P."/>
            <person name="Cantor M.N."/>
            <person name="Hua S.X."/>
            <person name="Woyke T."/>
        </authorList>
    </citation>
    <scope>NUCLEOTIDE SEQUENCE [LARGE SCALE GENOMIC DNA]</scope>
    <source>
        <strain evidence="3 4">YIM 93223</strain>
    </source>
</reference>